<comment type="caution">
    <text evidence="3">The sequence shown here is derived from an EMBL/GenBank/DDBJ whole genome shotgun (WGS) entry which is preliminary data.</text>
</comment>
<dbReference type="PROSITE" id="PS50222">
    <property type="entry name" value="EF_HAND_2"/>
    <property type="match status" value="1"/>
</dbReference>
<dbReference type="InterPro" id="IPR050403">
    <property type="entry name" value="Myosin_RLC"/>
</dbReference>
<feature type="domain" description="EF-hand" evidence="2">
    <location>
        <begin position="10"/>
        <end position="45"/>
    </location>
</feature>
<dbReference type="Gene3D" id="1.10.238.10">
    <property type="entry name" value="EF-hand"/>
    <property type="match status" value="1"/>
</dbReference>
<evidence type="ECO:0000313" key="4">
    <source>
        <dbReference type="Proteomes" id="UP000697127"/>
    </source>
</evidence>
<dbReference type="EMBL" id="PUHW01000002">
    <property type="protein sequence ID" value="KAG0691375.1"/>
    <property type="molecule type" value="Genomic_DNA"/>
</dbReference>
<keyword evidence="4" id="KW-1185">Reference proteome</keyword>
<evidence type="ECO:0000313" key="3">
    <source>
        <dbReference type="EMBL" id="KAG0691375.1"/>
    </source>
</evidence>
<evidence type="ECO:0000259" key="2">
    <source>
        <dbReference type="PROSITE" id="PS50222"/>
    </source>
</evidence>
<gene>
    <name evidence="3" type="primary">MLC2</name>
    <name evidence="3" type="ORF">C6P40_001659</name>
</gene>
<accession>A0A9P6WQP1</accession>
<dbReference type="Proteomes" id="UP000697127">
    <property type="component" value="Unassembled WGS sequence"/>
</dbReference>
<dbReference type="GO" id="GO:0005509">
    <property type="term" value="F:calcium ion binding"/>
    <property type="evidence" value="ECO:0007669"/>
    <property type="project" value="InterPro"/>
</dbReference>
<dbReference type="SUPFAM" id="SSF47473">
    <property type="entry name" value="EF-hand"/>
    <property type="match status" value="1"/>
</dbReference>
<dbReference type="PANTHER" id="PTHR23049">
    <property type="entry name" value="MYOSIN REGULATORY LIGHT CHAIN 2"/>
    <property type="match status" value="1"/>
</dbReference>
<keyword evidence="1" id="KW-0677">Repeat</keyword>
<protein>
    <submittedName>
        <fullName evidence="3">Myosin type II regulatory light chain</fullName>
    </submittedName>
</protein>
<dbReference type="InterPro" id="IPR011992">
    <property type="entry name" value="EF-hand-dom_pair"/>
</dbReference>
<organism evidence="3 4">
    <name type="scientific">Pichia californica</name>
    <dbReference type="NCBI Taxonomy" id="460514"/>
    <lineage>
        <taxon>Eukaryota</taxon>
        <taxon>Fungi</taxon>
        <taxon>Dikarya</taxon>
        <taxon>Ascomycota</taxon>
        <taxon>Saccharomycotina</taxon>
        <taxon>Pichiomycetes</taxon>
        <taxon>Pichiales</taxon>
        <taxon>Pichiaceae</taxon>
        <taxon>Pichia</taxon>
    </lineage>
</organism>
<dbReference type="AlphaFoldDB" id="A0A9P6WQP1"/>
<evidence type="ECO:0000256" key="1">
    <source>
        <dbReference type="ARBA" id="ARBA00022737"/>
    </source>
</evidence>
<dbReference type="InterPro" id="IPR002048">
    <property type="entry name" value="EF_hand_dom"/>
</dbReference>
<sequence>MSENDNFSKAEIQRYRMIFNMIDQDGDEKISANDIEAITKDIDLKFDDSTIKKMLENRKDGLLNFSGFLKIVGSKFSGFSDENELKDSFATFVGKDGIDGSILKNNLIEISEGDADKKAVSDVVDEFTKENKITGYKKFDADKFINSVKQ</sequence>
<name>A0A9P6WQP1_9ASCO</name>
<proteinExistence type="predicted"/>
<reference evidence="3" key="1">
    <citation type="submission" date="2020-11" db="EMBL/GenBank/DDBJ databases">
        <title>Kefir isolates.</title>
        <authorList>
            <person name="Marcisauskas S."/>
            <person name="Kim Y."/>
            <person name="Blasche S."/>
        </authorList>
    </citation>
    <scope>NUCLEOTIDE SEQUENCE</scope>
    <source>
        <strain evidence="3">Olga-1</strain>
    </source>
</reference>